<feature type="transmembrane region" description="Helical" evidence="1">
    <location>
        <begin position="69"/>
        <end position="88"/>
    </location>
</feature>
<keyword evidence="1" id="KW-0812">Transmembrane</keyword>
<feature type="transmembrane region" description="Helical" evidence="1">
    <location>
        <begin position="12"/>
        <end position="31"/>
    </location>
</feature>
<organism evidence="2 3">
    <name type="scientific">Streptococcus suis</name>
    <dbReference type="NCBI Taxonomy" id="1307"/>
    <lineage>
        <taxon>Bacteria</taxon>
        <taxon>Bacillati</taxon>
        <taxon>Bacillota</taxon>
        <taxon>Bacilli</taxon>
        <taxon>Lactobacillales</taxon>
        <taxon>Streptococcaceae</taxon>
        <taxon>Streptococcus</taxon>
    </lineage>
</organism>
<keyword evidence="1" id="KW-0472">Membrane</keyword>
<sequence>MEKRQKTSWKVFIPAIIVILFMYAGMYLIAFHLVSDTMVSKGLVVGNILIYTPVVLFFLGLVYGLFKGFSIWLLILVLLLYPVTIFFFKEWIILYQIVYTLCALIGNGIGALLFYLRKKSKKNP</sequence>
<name>A0A3R8N484_STRSU</name>
<evidence type="ECO:0000313" key="3">
    <source>
        <dbReference type="Proteomes" id="UP000281324"/>
    </source>
</evidence>
<feature type="transmembrane region" description="Helical" evidence="1">
    <location>
        <begin position="43"/>
        <end position="62"/>
    </location>
</feature>
<dbReference type="EMBL" id="RRZQ01000001">
    <property type="protein sequence ID" value="RRN51768.1"/>
    <property type="molecule type" value="Genomic_DNA"/>
</dbReference>
<evidence type="ECO:0000313" key="2">
    <source>
        <dbReference type="EMBL" id="RRN51768.1"/>
    </source>
</evidence>
<dbReference type="Proteomes" id="UP000281324">
    <property type="component" value="Unassembled WGS sequence"/>
</dbReference>
<gene>
    <name evidence="2" type="ORF">EI219_00020</name>
</gene>
<dbReference type="AlphaFoldDB" id="A0A3R8N484"/>
<protein>
    <submittedName>
        <fullName evidence="2">Uncharacterized protein</fullName>
    </submittedName>
</protein>
<proteinExistence type="predicted"/>
<reference evidence="2 3" key="1">
    <citation type="submission" date="2018-11" db="EMBL/GenBank/DDBJ databases">
        <title>Changes in penicillin susceptibility of Streptococcus suis isolates by amino acid alterations in the penicillin-binding protein.</title>
        <authorList>
            <person name="Niemann L."/>
            <person name="Eichhorn I."/>
        </authorList>
    </citation>
    <scope>NUCLEOTIDE SEQUENCE [LARGE SCALE GENOMIC DNA]</scope>
    <source>
        <strain evidence="2 3">IMT40201</strain>
    </source>
</reference>
<accession>A0A3R8N484</accession>
<evidence type="ECO:0000256" key="1">
    <source>
        <dbReference type="SAM" id="Phobius"/>
    </source>
</evidence>
<feature type="transmembrane region" description="Helical" evidence="1">
    <location>
        <begin position="94"/>
        <end position="116"/>
    </location>
</feature>
<comment type="caution">
    <text evidence="2">The sequence shown here is derived from an EMBL/GenBank/DDBJ whole genome shotgun (WGS) entry which is preliminary data.</text>
</comment>
<dbReference type="RefSeq" id="WP_125069724.1">
    <property type="nucleotide sequence ID" value="NZ_RRZQ01000001.1"/>
</dbReference>
<keyword evidence="1" id="KW-1133">Transmembrane helix</keyword>